<reference evidence="5" key="1">
    <citation type="submission" date="2020-06" db="EMBL/GenBank/DDBJ databases">
        <title>Draft genomic sequecing of Geomonas sp. Red736.</title>
        <authorList>
            <person name="Itoh H."/>
            <person name="Xu Z.X."/>
            <person name="Ushijima N."/>
            <person name="Masuda Y."/>
            <person name="Shiratori Y."/>
            <person name="Senoo K."/>
        </authorList>
    </citation>
    <scope>NUCLEOTIDE SEQUENCE [LARGE SCALE GENOMIC DNA]</scope>
    <source>
        <strain evidence="5">Red736</strain>
    </source>
</reference>
<feature type="compositionally biased region" description="Basic and acidic residues" evidence="1">
    <location>
        <begin position="68"/>
        <end position="85"/>
    </location>
</feature>
<sequence>MIPADKAKLLLALLLIPARLYAAPPEFQIDIKELDRQKPAAPKSAPKKPAPTEAAHPSKAKQHKQVPKKKEPEAKAQHETKKEHAAPSGEYVRYTIKPGDHIFKILVGHFGMSNEAAERLVPEIVELNDIKNIKTLEVGRTLLIPAAPLHGAGAKPAKKEKPRPHSEGPSTKAKAAETPKEAKPAPAQAPRAPEPAAETPRAPEPAAPAVTAPKAAPAPAPKAPVPAAPQPAPVPATKPAPAPQPPAATKAEPVTKAAEPVPTPAPKAAPVPAPKPAPVPVPAPPHQPAPAPAPKAAAAPAAPAVPQAPTWVCPVGRHDAASVVDSVLNAISATWSRNKIIQSAAGAATPFSIRVDRYFEYKGNRYIVSIGENDPYNYTLIRILETAGYRVLMLTGKEDFKTVAERLFKLVGVAPDFGPHALQEGKHATGFLVQQDDAAGRRVLITDTAPPAGHKWVMPAGCGAR</sequence>
<organism evidence="3 5">
    <name type="scientific">Geomonas paludis</name>
    <dbReference type="NCBI Taxonomy" id="2740185"/>
    <lineage>
        <taxon>Bacteria</taxon>
        <taxon>Pseudomonadati</taxon>
        <taxon>Thermodesulfobacteriota</taxon>
        <taxon>Desulfuromonadia</taxon>
        <taxon>Geobacterales</taxon>
        <taxon>Geobacteraceae</taxon>
        <taxon>Geomonas</taxon>
    </lineage>
</organism>
<feature type="compositionally biased region" description="Pro residues" evidence="1">
    <location>
        <begin position="261"/>
        <end position="293"/>
    </location>
</feature>
<dbReference type="EMBL" id="CP096574">
    <property type="protein sequence ID" value="UPU35933.1"/>
    <property type="molecule type" value="Genomic_DNA"/>
</dbReference>
<feature type="compositionally biased region" description="Basic and acidic residues" evidence="1">
    <location>
        <begin position="157"/>
        <end position="166"/>
    </location>
</feature>
<dbReference type="Proteomes" id="UP000831485">
    <property type="component" value="Chromosome"/>
</dbReference>
<dbReference type="Gene3D" id="3.10.350.10">
    <property type="entry name" value="LysM domain"/>
    <property type="match status" value="1"/>
</dbReference>
<evidence type="ECO:0000313" key="3">
    <source>
        <dbReference type="EMBL" id="GFO62484.1"/>
    </source>
</evidence>
<feature type="chain" id="PRO_5027965512" evidence="2">
    <location>
        <begin position="23"/>
        <end position="465"/>
    </location>
</feature>
<feature type="signal peptide" evidence="2">
    <location>
        <begin position="1"/>
        <end position="22"/>
    </location>
</feature>
<feature type="compositionally biased region" description="Pro residues" evidence="1">
    <location>
        <begin position="216"/>
        <end position="246"/>
    </location>
</feature>
<dbReference type="InterPro" id="IPR036779">
    <property type="entry name" value="LysM_dom_sf"/>
</dbReference>
<keyword evidence="2" id="KW-0732">Signal</keyword>
<dbReference type="InterPro" id="IPR018392">
    <property type="entry name" value="LysM"/>
</dbReference>
<keyword evidence="6" id="KW-1185">Reference proteome</keyword>
<feature type="region of interest" description="Disordered" evidence="1">
    <location>
        <begin position="32"/>
        <end position="91"/>
    </location>
</feature>
<dbReference type="EMBL" id="BLXY01000001">
    <property type="protein sequence ID" value="GFO62484.1"/>
    <property type="molecule type" value="Genomic_DNA"/>
</dbReference>
<protein>
    <submittedName>
        <fullName evidence="4">LysM peptidoglycan-binding domain-containing protein</fullName>
    </submittedName>
</protein>
<feature type="compositionally biased region" description="Low complexity" evidence="1">
    <location>
        <begin position="247"/>
        <end position="260"/>
    </location>
</feature>
<evidence type="ECO:0000313" key="4">
    <source>
        <dbReference type="EMBL" id="UPU35933.1"/>
    </source>
</evidence>
<dbReference type="AlphaFoldDB" id="A0A6V8MRF1"/>
<reference evidence="4" key="3">
    <citation type="submission" date="2022-04" db="EMBL/GenBank/DDBJ databases">
        <authorList>
            <person name="Liu G."/>
        </authorList>
    </citation>
    <scope>NUCLEOTIDE SEQUENCE</scope>
    <source>
        <strain evidence="4">RG22</strain>
    </source>
</reference>
<evidence type="ECO:0000313" key="6">
    <source>
        <dbReference type="Proteomes" id="UP000831485"/>
    </source>
</evidence>
<evidence type="ECO:0000256" key="2">
    <source>
        <dbReference type="SAM" id="SignalP"/>
    </source>
</evidence>
<dbReference type="CDD" id="cd00118">
    <property type="entry name" value="LysM"/>
    <property type="match status" value="1"/>
</dbReference>
<name>A0A6V8MRF1_9BACT</name>
<feature type="compositionally biased region" description="Low complexity" evidence="1">
    <location>
        <begin position="184"/>
        <end position="200"/>
    </location>
</feature>
<gene>
    <name evidence="3" type="ORF">GMPD_04030</name>
    <name evidence="4" type="ORF">M1B72_21225</name>
</gene>
<dbReference type="RefSeq" id="WP_183344545.1">
    <property type="nucleotide sequence ID" value="NZ_BLXY01000001.1"/>
</dbReference>
<feature type="compositionally biased region" description="Basic and acidic residues" evidence="1">
    <location>
        <begin position="174"/>
        <end position="183"/>
    </location>
</feature>
<feature type="region of interest" description="Disordered" evidence="1">
    <location>
        <begin position="151"/>
        <end position="296"/>
    </location>
</feature>
<feature type="compositionally biased region" description="Basic residues" evidence="1">
    <location>
        <begin position="58"/>
        <end position="67"/>
    </location>
</feature>
<evidence type="ECO:0000256" key="1">
    <source>
        <dbReference type="SAM" id="MobiDB-lite"/>
    </source>
</evidence>
<proteinExistence type="predicted"/>
<dbReference type="Proteomes" id="UP000568888">
    <property type="component" value="Unassembled WGS sequence"/>
</dbReference>
<accession>A0A6V8MRF1</accession>
<evidence type="ECO:0000313" key="5">
    <source>
        <dbReference type="Proteomes" id="UP000568888"/>
    </source>
</evidence>
<reference evidence="3" key="2">
    <citation type="journal article" date="2021" name="Int. J. Syst. Evol. Microbiol.">
        <title>Geomonas silvestris sp. nov., Geomonas paludis sp. nov. and Geomonas limicola sp. nov., isolated from terrestrial environments, and emended description of the genus Geomonas.</title>
        <authorList>
            <person name="Itoh H."/>
            <person name="Xu Z."/>
            <person name="Masuda Y."/>
            <person name="Ushijima N."/>
            <person name="Hayakawa C."/>
            <person name="Shiratori Y."/>
            <person name="Senoo K."/>
        </authorList>
    </citation>
    <scope>NUCLEOTIDE SEQUENCE</scope>
    <source>
        <strain evidence="3">Red736</strain>
    </source>
</reference>